<reference evidence="2" key="1">
    <citation type="submission" date="2021-03" db="EMBL/GenBank/DDBJ databases">
        <authorList>
            <person name="Wang G."/>
        </authorList>
    </citation>
    <scope>NUCLEOTIDE SEQUENCE</scope>
    <source>
        <strain evidence="2">KCTC 12899</strain>
    </source>
</reference>
<dbReference type="InterPro" id="IPR041261">
    <property type="entry name" value="R2K_2"/>
</dbReference>
<evidence type="ECO:0000259" key="1">
    <source>
        <dbReference type="Pfam" id="PF18299"/>
    </source>
</evidence>
<evidence type="ECO:0000313" key="2">
    <source>
        <dbReference type="EMBL" id="MBO1322707.1"/>
    </source>
</evidence>
<feature type="domain" description="ATP-grasp" evidence="1">
    <location>
        <begin position="91"/>
        <end position="239"/>
    </location>
</feature>
<dbReference type="Pfam" id="PF18299">
    <property type="entry name" value="R2K_2"/>
    <property type="match status" value="1"/>
</dbReference>
<sequence>MTPIPFPIERIYLQEQGNGKLRREEQLLADYLRPFDVPIETFTEKRMRRRTLKITANTPVVGDVAMVLAALKCLDKQPPSPLGYPEVLMPYLHRNLWRAKLQDVIRQWMNQSCEPVFIKPADDEKKFTGKRITGLDDLQPLTRHSGQTTLWCSSRVTWLSEYRAYVVRGCIKSVAFYAGDADQAIDLAVVAQAVAALGTAAPAGYSLDFGLLDTGQTGLVEANDGYSLGAYDGIDAATYGELILARWFELTTG</sequence>
<dbReference type="Proteomes" id="UP000664417">
    <property type="component" value="Unassembled WGS sequence"/>
</dbReference>
<protein>
    <submittedName>
        <fullName evidence="2">ATP-grasp domain-containing protein</fullName>
    </submittedName>
</protein>
<name>A0A8J7QDS9_9BACT</name>
<accession>A0A8J7QDS9</accession>
<evidence type="ECO:0000313" key="3">
    <source>
        <dbReference type="Proteomes" id="UP000664417"/>
    </source>
</evidence>
<gene>
    <name evidence="2" type="ORF">J3U88_29820</name>
</gene>
<proteinExistence type="predicted"/>
<dbReference type="EMBL" id="JAFREP010000041">
    <property type="protein sequence ID" value="MBO1322707.1"/>
    <property type="molecule type" value="Genomic_DNA"/>
</dbReference>
<dbReference type="RefSeq" id="WP_207862680.1">
    <property type="nucleotide sequence ID" value="NZ_JAFREP010000041.1"/>
</dbReference>
<keyword evidence="3" id="KW-1185">Reference proteome</keyword>
<organism evidence="2 3">
    <name type="scientific">Acanthopleuribacter pedis</name>
    <dbReference type="NCBI Taxonomy" id="442870"/>
    <lineage>
        <taxon>Bacteria</taxon>
        <taxon>Pseudomonadati</taxon>
        <taxon>Acidobacteriota</taxon>
        <taxon>Holophagae</taxon>
        <taxon>Acanthopleuribacterales</taxon>
        <taxon>Acanthopleuribacteraceae</taxon>
        <taxon>Acanthopleuribacter</taxon>
    </lineage>
</organism>
<comment type="caution">
    <text evidence="2">The sequence shown here is derived from an EMBL/GenBank/DDBJ whole genome shotgun (WGS) entry which is preliminary data.</text>
</comment>
<dbReference type="AlphaFoldDB" id="A0A8J7QDS9"/>